<dbReference type="EMBL" id="JANUCP010000002">
    <property type="protein sequence ID" value="MCS3918762.1"/>
    <property type="molecule type" value="Genomic_DNA"/>
</dbReference>
<evidence type="ECO:0008006" key="4">
    <source>
        <dbReference type="Google" id="ProtNLM"/>
    </source>
</evidence>
<organism evidence="2 3">
    <name type="scientific">Candidatus Fervidibacter sacchari</name>
    <dbReference type="NCBI Taxonomy" id="1448929"/>
    <lineage>
        <taxon>Bacteria</taxon>
        <taxon>Candidatus Fervidibacterota</taxon>
        <taxon>Candidatus Fervidibacter</taxon>
    </lineage>
</organism>
<reference evidence="2 3" key="1">
    <citation type="submission" date="2022-08" db="EMBL/GenBank/DDBJ databases">
        <title>Bacterial and archaeal communities from various locations to study Microbial Dark Matter (Phase II).</title>
        <authorList>
            <person name="Stepanauskas R."/>
        </authorList>
    </citation>
    <scope>NUCLEOTIDE SEQUENCE [LARGE SCALE GENOMIC DNA]</scope>
    <source>
        <strain evidence="2 3">PD1</strain>
    </source>
</reference>
<dbReference type="RefSeq" id="WP_259094798.1">
    <property type="nucleotide sequence ID" value="NZ_CP130454.1"/>
</dbReference>
<keyword evidence="1" id="KW-0812">Transmembrane</keyword>
<proteinExistence type="predicted"/>
<protein>
    <recommendedName>
        <fullName evidence="4">DUF4174 domain-containing protein</fullName>
    </recommendedName>
</protein>
<sequence>MSRREWLKVIVLLLIPINAWMGMMYYLNWQRRMWSSYRLRQGKQEREMVVRYLREKHGLNFKVGQPIPYPFPYPVHLVGRLPPVGRGQPVIFLNISWIASLEVWEPTVKEILSFSPPLHLVLLYRQPEGLDDRHIREMVQKLKSPYVSALVGRVREGDWMGRFFDAEVDRVLLILCDGKGIIRHVEYYPELRLSPYWHEEVKDWRPKLHQAVKRALEKFYGKPSGTQGR</sequence>
<feature type="transmembrane region" description="Helical" evidence="1">
    <location>
        <begin position="6"/>
        <end position="27"/>
    </location>
</feature>
<name>A0ABT2ELE5_9BACT</name>
<evidence type="ECO:0000313" key="3">
    <source>
        <dbReference type="Proteomes" id="UP001204798"/>
    </source>
</evidence>
<keyword evidence="1" id="KW-1133">Transmembrane helix</keyword>
<evidence type="ECO:0000313" key="2">
    <source>
        <dbReference type="EMBL" id="MCS3918762.1"/>
    </source>
</evidence>
<gene>
    <name evidence="2" type="ORF">M2350_001162</name>
</gene>
<keyword evidence="1" id="KW-0472">Membrane</keyword>
<accession>A0ABT2ELE5</accession>
<keyword evidence="3" id="KW-1185">Reference proteome</keyword>
<evidence type="ECO:0000256" key="1">
    <source>
        <dbReference type="SAM" id="Phobius"/>
    </source>
</evidence>
<dbReference type="Proteomes" id="UP001204798">
    <property type="component" value="Unassembled WGS sequence"/>
</dbReference>
<comment type="caution">
    <text evidence="2">The sequence shown here is derived from an EMBL/GenBank/DDBJ whole genome shotgun (WGS) entry which is preliminary data.</text>
</comment>